<keyword evidence="2" id="KW-1185">Reference proteome</keyword>
<reference evidence="1 2" key="1">
    <citation type="submission" date="2020-01" db="EMBL/GenBank/DDBJ databases">
        <title>Microvirga sp. nov., an arsenate reduction bacterium isolated from Tibet hotspring sediments.</title>
        <authorList>
            <person name="Yuan C.-G."/>
        </authorList>
    </citation>
    <scope>NUCLEOTIDE SEQUENCE [LARGE SCALE GENOMIC DNA]</scope>
    <source>
        <strain evidence="1 2">SYSU G3D203</strain>
    </source>
</reference>
<evidence type="ECO:0000313" key="1">
    <source>
        <dbReference type="EMBL" id="NBJ26595.1"/>
    </source>
</evidence>
<dbReference type="Proteomes" id="UP000818323">
    <property type="component" value="Unassembled WGS sequence"/>
</dbReference>
<evidence type="ECO:0000313" key="2">
    <source>
        <dbReference type="Proteomes" id="UP000818323"/>
    </source>
</evidence>
<sequence length="73" mass="8392">MSDWIDFDRWKECPQMQRPGYVFEIRNGQGRSILTECDVTLQLPPGWASAPVQFRLVQAPAPRRSTPIPKPHS</sequence>
<gene>
    <name evidence="1" type="ORF">GR303_19815</name>
</gene>
<dbReference type="RefSeq" id="WP_161725014.1">
    <property type="nucleotide sequence ID" value="NZ_JAAAXI010000016.1"/>
</dbReference>
<proteinExistence type="predicted"/>
<comment type="caution">
    <text evidence="1">The sequence shown here is derived from an EMBL/GenBank/DDBJ whole genome shotgun (WGS) entry which is preliminary data.</text>
</comment>
<name>A0ABW9Z263_9HYPH</name>
<organism evidence="1 2">
    <name type="scientific">Microvirga arsenatis</name>
    <dbReference type="NCBI Taxonomy" id="2692265"/>
    <lineage>
        <taxon>Bacteria</taxon>
        <taxon>Pseudomonadati</taxon>
        <taxon>Pseudomonadota</taxon>
        <taxon>Alphaproteobacteria</taxon>
        <taxon>Hyphomicrobiales</taxon>
        <taxon>Methylobacteriaceae</taxon>
        <taxon>Microvirga</taxon>
    </lineage>
</organism>
<protein>
    <submittedName>
        <fullName evidence="1">Uncharacterized protein</fullName>
    </submittedName>
</protein>
<accession>A0ABW9Z263</accession>
<dbReference type="EMBL" id="JAAAXJ010000015">
    <property type="protein sequence ID" value="NBJ26595.1"/>
    <property type="molecule type" value="Genomic_DNA"/>
</dbReference>